<comment type="similarity">
    <text evidence="1">Belongs to the 'GDXG' lipolytic enzyme family.</text>
</comment>
<evidence type="ECO:0000256" key="1">
    <source>
        <dbReference type="ARBA" id="ARBA00010515"/>
    </source>
</evidence>
<dbReference type="InterPro" id="IPR050300">
    <property type="entry name" value="GDXG_lipolytic_enzyme"/>
</dbReference>
<dbReference type="GO" id="GO:0016787">
    <property type="term" value="F:hydrolase activity"/>
    <property type="evidence" value="ECO:0007669"/>
    <property type="project" value="UniProtKB-KW"/>
</dbReference>
<evidence type="ECO:0000313" key="6">
    <source>
        <dbReference type="EMBL" id="KAG9257144.1"/>
    </source>
</evidence>
<keyword evidence="2 6" id="KW-0378">Hydrolase</keyword>
<dbReference type="GeneID" id="70297459"/>
<dbReference type="PANTHER" id="PTHR48081">
    <property type="entry name" value="AB HYDROLASE SUPERFAMILY PROTEIN C4A8.06C"/>
    <property type="match status" value="1"/>
</dbReference>
<dbReference type="Proteomes" id="UP000887229">
    <property type="component" value="Unassembled WGS sequence"/>
</dbReference>
<evidence type="ECO:0000256" key="4">
    <source>
        <dbReference type="SAM" id="SignalP"/>
    </source>
</evidence>
<feature type="signal peptide" evidence="4">
    <location>
        <begin position="1"/>
        <end position="20"/>
    </location>
</feature>
<evidence type="ECO:0000256" key="2">
    <source>
        <dbReference type="ARBA" id="ARBA00022801"/>
    </source>
</evidence>
<comment type="caution">
    <text evidence="6">The sequence shown here is derived from an EMBL/GenBank/DDBJ whole genome shotgun (WGS) entry which is preliminary data.</text>
</comment>
<reference evidence="6" key="1">
    <citation type="journal article" date="2021" name="IMA Fungus">
        <title>Genomic characterization of three marine fungi, including Emericellopsis atlantica sp. nov. with signatures of a generalist lifestyle and marine biomass degradation.</title>
        <authorList>
            <person name="Hagestad O.C."/>
            <person name="Hou L."/>
            <person name="Andersen J.H."/>
            <person name="Hansen E.H."/>
            <person name="Altermark B."/>
            <person name="Li C."/>
            <person name="Kuhnert E."/>
            <person name="Cox R.J."/>
            <person name="Crous P.W."/>
            <person name="Spatafora J.W."/>
            <person name="Lail K."/>
            <person name="Amirebrahimi M."/>
            <person name="Lipzen A."/>
            <person name="Pangilinan J."/>
            <person name="Andreopoulos W."/>
            <person name="Hayes R.D."/>
            <person name="Ng V."/>
            <person name="Grigoriev I.V."/>
            <person name="Jackson S.A."/>
            <person name="Sutton T.D.S."/>
            <person name="Dobson A.D.W."/>
            <person name="Rama T."/>
        </authorList>
    </citation>
    <scope>NUCLEOTIDE SEQUENCE</scope>
    <source>
        <strain evidence="6">TS7</strain>
    </source>
</reference>
<dbReference type="RefSeq" id="XP_046121068.1">
    <property type="nucleotide sequence ID" value="XM_046266556.1"/>
</dbReference>
<keyword evidence="7" id="KW-1185">Reference proteome</keyword>
<evidence type="ECO:0000259" key="5">
    <source>
        <dbReference type="Pfam" id="PF07859"/>
    </source>
</evidence>
<dbReference type="Pfam" id="PF07859">
    <property type="entry name" value="Abhydrolase_3"/>
    <property type="match status" value="1"/>
</dbReference>
<protein>
    <submittedName>
        <fullName evidence="6">Alpha/Beta hydrolase protein</fullName>
    </submittedName>
</protein>
<dbReference type="PROSITE" id="PS01174">
    <property type="entry name" value="LIPASE_GDXG_SER"/>
    <property type="match status" value="1"/>
</dbReference>
<dbReference type="Gene3D" id="3.40.50.1820">
    <property type="entry name" value="alpha/beta hydrolase"/>
    <property type="match status" value="1"/>
</dbReference>
<name>A0A9P8CRL0_9HYPO</name>
<dbReference type="InterPro" id="IPR033140">
    <property type="entry name" value="Lipase_GDXG_put_SER_AS"/>
</dbReference>
<proteinExistence type="inferred from homology"/>
<accession>A0A9P8CRL0</accession>
<gene>
    <name evidence="6" type="ORF">F5Z01DRAFT_719175</name>
</gene>
<dbReference type="SUPFAM" id="SSF53474">
    <property type="entry name" value="alpha/beta-Hydrolases"/>
    <property type="match status" value="1"/>
</dbReference>
<sequence length="355" mass="39967">MPSLLCLPLLALAYVTPRHRQDEAWSYRQALANSALKAGLKNYTALRTRWRLSLNPRREADRFTLIDPASPELYKDILADKYIQPETIGATWYPEPLLPQGVSKDKYVVLHFHGGSYVLGDGRTSSCGFIADNFLQNMATSHVLCPQHRLAYRPEGRFPAQLQDAVTAYKYLIDQMQIHPSQIVLSGDSSGGHLALDLLRYIVDFNNVSVLPAPKSSLLWSPWGDVPAARNRNEWRQNKNYKTDYVPPSFPAWGATQFLKGLEITDEVEKYVAPMWHPFNLPAPVLVVTGQKEVLFEDHKRLAGDFKKFAGNGDKVELLSIDNVPHDVLMIGWIMGFRKEVSESTTAAGEFINAN</sequence>
<evidence type="ECO:0000313" key="7">
    <source>
        <dbReference type="Proteomes" id="UP000887229"/>
    </source>
</evidence>
<dbReference type="AlphaFoldDB" id="A0A9P8CRL0"/>
<feature type="domain" description="Alpha/beta hydrolase fold-3" evidence="5">
    <location>
        <begin position="109"/>
        <end position="329"/>
    </location>
</feature>
<dbReference type="EMBL" id="MU251246">
    <property type="protein sequence ID" value="KAG9257144.1"/>
    <property type="molecule type" value="Genomic_DNA"/>
</dbReference>
<keyword evidence="4" id="KW-0732">Signal</keyword>
<evidence type="ECO:0000256" key="3">
    <source>
        <dbReference type="PROSITE-ProRule" id="PRU10038"/>
    </source>
</evidence>
<dbReference type="PANTHER" id="PTHR48081:SF8">
    <property type="entry name" value="ALPHA_BETA HYDROLASE FOLD-3 DOMAIN-CONTAINING PROTEIN-RELATED"/>
    <property type="match status" value="1"/>
</dbReference>
<organism evidence="6 7">
    <name type="scientific">Emericellopsis atlantica</name>
    <dbReference type="NCBI Taxonomy" id="2614577"/>
    <lineage>
        <taxon>Eukaryota</taxon>
        <taxon>Fungi</taxon>
        <taxon>Dikarya</taxon>
        <taxon>Ascomycota</taxon>
        <taxon>Pezizomycotina</taxon>
        <taxon>Sordariomycetes</taxon>
        <taxon>Hypocreomycetidae</taxon>
        <taxon>Hypocreales</taxon>
        <taxon>Bionectriaceae</taxon>
        <taxon>Emericellopsis</taxon>
    </lineage>
</organism>
<dbReference type="InterPro" id="IPR013094">
    <property type="entry name" value="AB_hydrolase_3"/>
</dbReference>
<feature type="active site" evidence="3">
    <location>
        <position position="189"/>
    </location>
</feature>
<dbReference type="InterPro" id="IPR029058">
    <property type="entry name" value="AB_hydrolase_fold"/>
</dbReference>
<dbReference type="OrthoDB" id="2152029at2759"/>
<feature type="chain" id="PRO_5040132824" evidence="4">
    <location>
        <begin position="21"/>
        <end position="355"/>
    </location>
</feature>